<name>A0ABD3I4I0_9MARC</name>
<comment type="caution">
    <text evidence="1">The sequence shown here is derived from an EMBL/GenBank/DDBJ whole genome shotgun (WGS) entry which is preliminary data.</text>
</comment>
<protein>
    <submittedName>
        <fullName evidence="1">Uncharacterized protein</fullName>
    </submittedName>
</protein>
<gene>
    <name evidence="1" type="ORF">R1sor_012689</name>
</gene>
<proteinExistence type="predicted"/>
<accession>A0ABD3I4I0</accession>
<dbReference type="Proteomes" id="UP001633002">
    <property type="component" value="Unassembled WGS sequence"/>
</dbReference>
<evidence type="ECO:0000313" key="2">
    <source>
        <dbReference type="Proteomes" id="UP001633002"/>
    </source>
</evidence>
<organism evidence="1 2">
    <name type="scientific">Riccia sorocarpa</name>
    <dbReference type="NCBI Taxonomy" id="122646"/>
    <lineage>
        <taxon>Eukaryota</taxon>
        <taxon>Viridiplantae</taxon>
        <taxon>Streptophyta</taxon>
        <taxon>Embryophyta</taxon>
        <taxon>Marchantiophyta</taxon>
        <taxon>Marchantiopsida</taxon>
        <taxon>Marchantiidae</taxon>
        <taxon>Marchantiales</taxon>
        <taxon>Ricciaceae</taxon>
        <taxon>Riccia</taxon>
    </lineage>
</organism>
<reference evidence="1 2" key="1">
    <citation type="submission" date="2024-09" db="EMBL/GenBank/DDBJ databases">
        <title>Chromosome-scale assembly of Riccia sorocarpa.</title>
        <authorList>
            <person name="Paukszto L."/>
        </authorList>
    </citation>
    <scope>NUCLEOTIDE SEQUENCE [LARGE SCALE GENOMIC DNA]</scope>
    <source>
        <strain evidence="1">LP-2024</strain>
        <tissue evidence="1">Aerial parts of the thallus</tissue>
    </source>
</reference>
<dbReference type="EMBL" id="JBJQOH010000002">
    <property type="protein sequence ID" value="KAL3698613.1"/>
    <property type="molecule type" value="Genomic_DNA"/>
</dbReference>
<keyword evidence="2" id="KW-1185">Reference proteome</keyword>
<sequence>MGPGIGTKAGIGGIDVVPGTLGGGTVCIGFTGGILMGGKGTTGVIPRTGVGNVIGSGVTPGTVVGSGITLGTAVGSGITTGLGTVG</sequence>
<dbReference type="AlphaFoldDB" id="A0ABD3I4I0"/>
<evidence type="ECO:0000313" key="1">
    <source>
        <dbReference type="EMBL" id="KAL3698613.1"/>
    </source>
</evidence>